<sequence>MSDKESQTPRVFFMRHGKLIDPARLLQVIVSPRLRAQRTLKLFLPICDAVDQSPEVIYTEDMAESKQQVTKRVDKVISQICAIQHPYMNGEGPADVLVVAHGTIIRCLWKRWIGKDLEYDLLTTLAPGATGILRCVDFENTMILVL</sequence>
<dbReference type="Pfam" id="PF00300">
    <property type="entry name" value="His_Phos_1"/>
    <property type="match status" value="1"/>
</dbReference>
<reference evidence="1 2" key="1">
    <citation type="submission" date="2016-09" db="EMBL/GenBank/DDBJ databases">
        <authorList>
            <person name="Capua I."/>
            <person name="De Benedictis P."/>
            <person name="Joannis T."/>
            <person name="Lombin L.H."/>
            <person name="Cattoli G."/>
        </authorList>
    </citation>
    <scope>NUCLEOTIDE SEQUENCE [LARGE SCALE GENOMIC DNA]</scope>
    <source>
        <strain evidence="1 2">IMI 309357</strain>
    </source>
</reference>
<dbReference type="InterPro" id="IPR013078">
    <property type="entry name" value="His_Pase_superF_clade-1"/>
</dbReference>
<evidence type="ECO:0000313" key="2">
    <source>
        <dbReference type="Proteomes" id="UP000176998"/>
    </source>
</evidence>
<dbReference type="PANTHER" id="PTHR48100:SF15">
    <property type="entry name" value="SEDOHEPTULOSE 1,7-BISPHOSPHATASE"/>
    <property type="match status" value="1"/>
</dbReference>
<organism evidence="1 2">
    <name type="scientific">Colletotrichum orchidophilum</name>
    <dbReference type="NCBI Taxonomy" id="1209926"/>
    <lineage>
        <taxon>Eukaryota</taxon>
        <taxon>Fungi</taxon>
        <taxon>Dikarya</taxon>
        <taxon>Ascomycota</taxon>
        <taxon>Pezizomycotina</taxon>
        <taxon>Sordariomycetes</taxon>
        <taxon>Hypocreomycetidae</taxon>
        <taxon>Glomerellales</taxon>
        <taxon>Glomerellaceae</taxon>
        <taxon>Colletotrichum</taxon>
    </lineage>
</organism>
<dbReference type="InterPro" id="IPR050275">
    <property type="entry name" value="PGM_Phosphatase"/>
</dbReference>
<dbReference type="Proteomes" id="UP000176998">
    <property type="component" value="Unassembled WGS sequence"/>
</dbReference>
<keyword evidence="2" id="KW-1185">Reference proteome</keyword>
<accession>A0A1G4BT30</accession>
<comment type="caution">
    <text evidence="1">The sequence shown here is derived from an EMBL/GenBank/DDBJ whole genome shotgun (WGS) entry which is preliminary data.</text>
</comment>
<dbReference type="SUPFAM" id="SSF53254">
    <property type="entry name" value="Phosphoglycerate mutase-like"/>
    <property type="match status" value="1"/>
</dbReference>
<dbReference type="Gene3D" id="3.40.50.1240">
    <property type="entry name" value="Phosphoglycerate mutase-like"/>
    <property type="match status" value="1"/>
</dbReference>
<dbReference type="InterPro" id="IPR029033">
    <property type="entry name" value="His_PPase_superfam"/>
</dbReference>
<dbReference type="EMBL" id="MJBS01000001">
    <property type="protein sequence ID" value="OHF04543.1"/>
    <property type="molecule type" value="Genomic_DNA"/>
</dbReference>
<protein>
    <recommendedName>
        <fullName evidence="3">Phosphoglycerate mutase</fullName>
    </recommendedName>
</protein>
<dbReference type="RefSeq" id="XP_022481677.1">
    <property type="nucleotide sequence ID" value="XM_022611672.1"/>
</dbReference>
<proteinExistence type="predicted"/>
<dbReference type="STRING" id="1209926.A0A1G4BT30"/>
<dbReference type="PANTHER" id="PTHR48100">
    <property type="entry name" value="BROAD-SPECIFICITY PHOSPHATASE YOR283W-RELATED"/>
    <property type="match status" value="1"/>
</dbReference>
<dbReference type="GO" id="GO:0050278">
    <property type="term" value="F:sedoheptulose-bisphosphatase activity"/>
    <property type="evidence" value="ECO:0007669"/>
    <property type="project" value="TreeGrafter"/>
</dbReference>
<dbReference type="OrthoDB" id="4818801at2759"/>
<gene>
    <name evidence="1" type="ORF">CORC01_00014</name>
</gene>
<dbReference type="GO" id="GO:0046390">
    <property type="term" value="P:ribose phosphate biosynthetic process"/>
    <property type="evidence" value="ECO:0007669"/>
    <property type="project" value="TreeGrafter"/>
</dbReference>
<name>A0A1G4BT30_9PEZI</name>
<evidence type="ECO:0000313" key="1">
    <source>
        <dbReference type="EMBL" id="OHF04543.1"/>
    </source>
</evidence>
<dbReference type="GeneID" id="34553182"/>
<evidence type="ECO:0008006" key="3">
    <source>
        <dbReference type="Google" id="ProtNLM"/>
    </source>
</evidence>
<dbReference type="AlphaFoldDB" id="A0A1G4BT30"/>
<dbReference type="CDD" id="cd07067">
    <property type="entry name" value="HP_PGM_like"/>
    <property type="match status" value="1"/>
</dbReference>